<dbReference type="EMBL" id="RBAK01000001">
    <property type="protein sequence ID" value="RKN50328.1"/>
    <property type="molecule type" value="Genomic_DNA"/>
</dbReference>
<gene>
    <name evidence="1" type="ORF">D7223_00480</name>
</gene>
<organism evidence="1 2">
    <name type="scientific">Micromonospora endolithica</name>
    <dbReference type="NCBI Taxonomy" id="230091"/>
    <lineage>
        <taxon>Bacteria</taxon>
        <taxon>Bacillati</taxon>
        <taxon>Actinomycetota</taxon>
        <taxon>Actinomycetes</taxon>
        <taxon>Micromonosporales</taxon>
        <taxon>Micromonosporaceae</taxon>
        <taxon>Micromonospora</taxon>
    </lineage>
</organism>
<keyword evidence="2" id="KW-1185">Reference proteome</keyword>
<sequence>MLRTLAEALELPGEPADYHFAIQEVISLLWSRRAEGPQAFVELERLCWLDLQLIQACPGAVTYEHRDGGVRFVSITAFRTLLDLYLTEGALGDAARVLELADQFDNSDTPPARRARERCVAFAAEDNGG</sequence>
<name>A0A3A9ZPX0_9ACTN</name>
<evidence type="ECO:0000313" key="1">
    <source>
        <dbReference type="EMBL" id="RKN50328.1"/>
    </source>
</evidence>
<proteinExistence type="predicted"/>
<reference evidence="1 2" key="1">
    <citation type="journal article" date="2004" name="Syst. Appl. Microbiol.">
        <title>Cryptoendolithic actinomycetes from antarctic sandstone rock samples: Micromonospora endolithica sp. nov. and two isolates related to Micromonospora coerulea Jensen 1932.</title>
        <authorList>
            <person name="Hirsch P."/>
            <person name="Mevs U."/>
            <person name="Kroppenstedt R.M."/>
            <person name="Schumann P."/>
            <person name="Stackebrandt E."/>
        </authorList>
    </citation>
    <scope>NUCLEOTIDE SEQUENCE [LARGE SCALE GENOMIC DNA]</scope>
    <source>
        <strain evidence="1 2">JCM 12677</strain>
    </source>
</reference>
<accession>A0A3A9ZPX0</accession>
<comment type="caution">
    <text evidence="1">The sequence shown here is derived from an EMBL/GenBank/DDBJ whole genome shotgun (WGS) entry which is preliminary data.</text>
</comment>
<protein>
    <submittedName>
        <fullName evidence="1">Uncharacterized protein</fullName>
    </submittedName>
</protein>
<evidence type="ECO:0000313" key="2">
    <source>
        <dbReference type="Proteomes" id="UP000281726"/>
    </source>
</evidence>
<dbReference type="Proteomes" id="UP000281726">
    <property type="component" value="Unassembled WGS sequence"/>
</dbReference>
<dbReference type="AlphaFoldDB" id="A0A3A9ZPX0"/>